<protein>
    <recommendedName>
        <fullName evidence="3">Flagellar protein FlaG</fullName>
    </recommendedName>
</protein>
<dbReference type="Proteomes" id="UP000252266">
    <property type="component" value="Unassembled WGS sequence"/>
</dbReference>
<evidence type="ECO:0008006" key="3">
    <source>
        <dbReference type="Google" id="ProtNLM"/>
    </source>
</evidence>
<proteinExistence type="predicted"/>
<dbReference type="EMBL" id="JPWJ01000012">
    <property type="protein sequence ID" value="RCK46299.1"/>
    <property type="molecule type" value="Genomic_DNA"/>
</dbReference>
<accession>A0A367WYK2</accession>
<name>A0A367WYK2_9PROT</name>
<gene>
    <name evidence="1" type="ORF">TH44_19365</name>
</gene>
<dbReference type="InterPro" id="IPR035924">
    <property type="entry name" value="FlaG-like_sf"/>
</dbReference>
<evidence type="ECO:0000313" key="2">
    <source>
        <dbReference type="Proteomes" id="UP000252266"/>
    </source>
</evidence>
<dbReference type="RefSeq" id="WP_062959894.1">
    <property type="nucleotide sequence ID" value="NZ_JALLPZ010000001.1"/>
</dbReference>
<dbReference type="Gene3D" id="3.30.160.170">
    <property type="entry name" value="FlaG-like"/>
    <property type="match status" value="1"/>
</dbReference>
<dbReference type="AlphaFoldDB" id="A0A367WYK2"/>
<sequence length="124" mass="12914">MEAVKLQSSTQQVGGPVVASSLRNVQNTSSASASITGSAASLNQGNDVSGFTQALSQEIARNVSAELGIDNLDVQLSYSEDTGRVIAVVRDAGGEVLRQIPSESMQTLIARLRDSLGPLIDVEV</sequence>
<dbReference type="SUPFAM" id="SSF160214">
    <property type="entry name" value="FlaG-like"/>
    <property type="match status" value="1"/>
</dbReference>
<reference evidence="1 2" key="1">
    <citation type="submission" date="2014-07" db="EMBL/GenBank/DDBJ databases">
        <title>Draft genome sequence of Thalassospira xiamenensis IB13.</title>
        <authorList>
            <person name="Lai Q."/>
            <person name="Shao Z."/>
        </authorList>
    </citation>
    <scope>NUCLEOTIDE SEQUENCE [LARGE SCALE GENOMIC DNA]</scope>
    <source>
        <strain evidence="1 2">IB13</strain>
    </source>
</reference>
<comment type="caution">
    <text evidence="1">The sequence shown here is derived from an EMBL/GenBank/DDBJ whole genome shotgun (WGS) entry which is preliminary data.</text>
</comment>
<organism evidence="1 2">
    <name type="scientific">Thalassospira xiamenensis</name>
    <dbReference type="NCBI Taxonomy" id="220697"/>
    <lineage>
        <taxon>Bacteria</taxon>
        <taxon>Pseudomonadati</taxon>
        <taxon>Pseudomonadota</taxon>
        <taxon>Alphaproteobacteria</taxon>
        <taxon>Rhodospirillales</taxon>
        <taxon>Thalassospiraceae</taxon>
        <taxon>Thalassospira</taxon>
    </lineage>
</organism>
<dbReference type="Pfam" id="PF03646">
    <property type="entry name" value="FlaG"/>
    <property type="match status" value="1"/>
</dbReference>
<dbReference type="InterPro" id="IPR005186">
    <property type="entry name" value="FlaG"/>
</dbReference>
<evidence type="ECO:0000313" key="1">
    <source>
        <dbReference type="EMBL" id="RCK46299.1"/>
    </source>
</evidence>